<reference evidence="1" key="1">
    <citation type="submission" date="2020-08" db="EMBL/GenBank/DDBJ databases">
        <title>Genome public.</title>
        <authorList>
            <person name="Liu C."/>
            <person name="Sun Q."/>
        </authorList>
    </citation>
    <scope>NUCLEOTIDE SEQUENCE</scope>
    <source>
        <strain evidence="1">BX15</strain>
    </source>
</reference>
<name>A0A923MH45_9FIRM</name>
<proteinExistence type="predicted"/>
<gene>
    <name evidence="1" type="ORF">H8Z83_09695</name>
</gene>
<accession>A0A923MH45</accession>
<organism evidence="1 2">
    <name type="scientific">Dysosmobacter segnis</name>
    <dbReference type="NCBI Taxonomy" id="2763042"/>
    <lineage>
        <taxon>Bacteria</taxon>
        <taxon>Bacillati</taxon>
        <taxon>Bacillota</taxon>
        <taxon>Clostridia</taxon>
        <taxon>Eubacteriales</taxon>
        <taxon>Oscillospiraceae</taxon>
        <taxon>Dysosmobacter</taxon>
    </lineage>
</organism>
<evidence type="ECO:0000313" key="2">
    <source>
        <dbReference type="Proteomes" id="UP000620327"/>
    </source>
</evidence>
<keyword evidence="2" id="KW-1185">Reference proteome</keyword>
<comment type="caution">
    <text evidence="1">The sequence shown here is derived from an EMBL/GenBank/DDBJ whole genome shotgun (WGS) entry which is preliminary data.</text>
</comment>
<protein>
    <submittedName>
        <fullName evidence="1">Uncharacterized protein</fullName>
    </submittedName>
</protein>
<dbReference type="Proteomes" id="UP000620327">
    <property type="component" value="Unassembled WGS sequence"/>
</dbReference>
<dbReference type="RefSeq" id="WP_187014840.1">
    <property type="nucleotide sequence ID" value="NZ_JACOQI010000008.1"/>
</dbReference>
<sequence length="183" mass="20398">MYYSKEMTEKARAVIAGEIDIPCPIGWHTLYESNVLCAYACTLLRLPDAGIDADAIGAEDIPIFQYGVEHNIETVTGIMYSHEAAGITDGRYDGVGGSDLYRWIIGRCDDAEKWHRAKRAGMLYLMEVKRKECSSHSDFEKFCCGFLTDCQDLVTAKDVSACTGMPLEDVLWTAAAIEKNPFY</sequence>
<evidence type="ECO:0000313" key="1">
    <source>
        <dbReference type="EMBL" id="MBC5770592.1"/>
    </source>
</evidence>
<dbReference type="AlphaFoldDB" id="A0A923MH45"/>
<dbReference type="EMBL" id="JACOQI010000008">
    <property type="protein sequence ID" value="MBC5770592.1"/>
    <property type="molecule type" value="Genomic_DNA"/>
</dbReference>